<dbReference type="PATRIC" id="fig|1432656.3.peg.1295"/>
<protein>
    <submittedName>
        <fullName evidence="2">Uncharacterized protein</fullName>
    </submittedName>
</protein>
<keyword evidence="1" id="KW-0472">Membrane</keyword>
<evidence type="ECO:0000313" key="3">
    <source>
        <dbReference type="Proteomes" id="UP000062043"/>
    </source>
</evidence>
<accession>A0A0X1KKV7</accession>
<reference evidence="2 3" key="1">
    <citation type="submission" date="2014-01" db="EMBL/GenBank/DDBJ databases">
        <title>Genome sequencing of Thermococcus guaymasensis.</title>
        <authorList>
            <person name="Zhang X."/>
            <person name="Alvare G."/>
            <person name="Fristensky B."/>
            <person name="Chen L."/>
            <person name="Suen T."/>
            <person name="Chen Q."/>
            <person name="Ma K."/>
        </authorList>
    </citation>
    <scope>NUCLEOTIDE SEQUENCE [LARGE SCALE GENOMIC DNA]</scope>
    <source>
        <strain evidence="2 3">DSM 11113</strain>
    </source>
</reference>
<evidence type="ECO:0000256" key="1">
    <source>
        <dbReference type="SAM" id="Phobius"/>
    </source>
</evidence>
<keyword evidence="3" id="KW-1185">Reference proteome</keyword>
<dbReference type="AlphaFoldDB" id="A0A0X1KKV7"/>
<keyword evidence="1" id="KW-0812">Transmembrane</keyword>
<name>A0A0X1KKV7_9EURY</name>
<sequence length="300" mass="34162">MGKKKTYLLAGIFMLVLSFLIVMYPVASYYFGSYLGSNHSVHRPGSSFTYAGGLMTKNYVYHFEVLKNGSYNFTAILYGGRPLPGYGFGHHKRPPKDWRWPFSGKMNSSVVKICEVNRILPPNDSLVQFLFPTDQVYIFNKTRGIVELPSPDEGVLVINWYFLPHYLGFPRLYAPDGLERPDRNLSIEFGTSLYFPVVKYLKGNDGYYALEVYPRVYETIELLQLDRFFNSSCLGNEIEMYGTKPGGFPPLMLVKTNVQPLSQDWLRAIKWSTTRYTAPVDYVFALVGIVLLILAGRAKG</sequence>
<dbReference type="KEGG" id="tgy:X802_06670"/>
<gene>
    <name evidence="2" type="ORF">X802_06670</name>
</gene>
<feature type="transmembrane region" description="Helical" evidence="1">
    <location>
        <begin position="276"/>
        <end position="295"/>
    </location>
</feature>
<dbReference type="STRING" id="1432656.X802_06670"/>
<organism evidence="2 3">
    <name type="scientific">Thermococcus guaymasensis DSM 11113</name>
    <dbReference type="NCBI Taxonomy" id="1432656"/>
    <lineage>
        <taxon>Archaea</taxon>
        <taxon>Methanobacteriati</taxon>
        <taxon>Methanobacteriota</taxon>
        <taxon>Thermococci</taxon>
        <taxon>Thermococcales</taxon>
        <taxon>Thermococcaceae</taxon>
        <taxon>Thermococcus</taxon>
    </lineage>
</organism>
<feature type="transmembrane region" description="Helical" evidence="1">
    <location>
        <begin position="7"/>
        <end position="31"/>
    </location>
</feature>
<dbReference type="OrthoDB" id="373610at2157"/>
<dbReference type="EMBL" id="CP007140">
    <property type="protein sequence ID" value="AJC71877.1"/>
    <property type="molecule type" value="Genomic_DNA"/>
</dbReference>
<evidence type="ECO:0000313" key="2">
    <source>
        <dbReference type="EMBL" id="AJC71877.1"/>
    </source>
</evidence>
<proteinExistence type="predicted"/>
<keyword evidence="1" id="KW-1133">Transmembrane helix</keyword>
<dbReference type="Proteomes" id="UP000062043">
    <property type="component" value="Chromosome"/>
</dbReference>